<dbReference type="EMBL" id="JBHTBX010000020">
    <property type="protein sequence ID" value="MFC7436506.1"/>
    <property type="molecule type" value="Genomic_DNA"/>
</dbReference>
<sequence>MKKHKGLCPFCSEEVIPDVIQDNTVRRDVCQCPSCSGKLLLCRVPGCTNYAKGGDLYDDELCPSCTTAVSSATGEVVKYASMVAAGVVATAAIGKAIKDEIG</sequence>
<comment type="caution">
    <text evidence="1">The sequence shown here is derived from an EMBL/GenBank/DDBJ whole genome shotgun (WGS) entry which is preliminary data.</text>
</comment>
<name>A0ABW2REN4_9BURK</name>
<accession>A0ABW2REN4</accession>
<reference evidence="2" key="1">
    <citation type="journal article" date="2019" name="Int. J. Syst. Evol. Microbiol.">
        <title>The Global Catalogue of Microorganisms (GCM) 10K type strain sequencing project: providing services to taxonomists for standard genome sequencing and annotation.</title>
        <authorList>
            <consortium name="The Broad Institute Genomics Platform"/>
            <consortium name="The Broad Institute Genome Sequencing Center for Infectious Disease"/>
            <person name="Wu L."/>
            <person name="Ma J."/>
        </authorList>
    </citation>
    <scope>NUCLEOTIDE SEQUENCE [LARGE SCALE GENOMIC DNA]</scope>
    <source>
        <strain evidence="2">CCUG 54518</strain>
    </source>
</reference>
<keyword evidence="2" id="KW-1185">Reference proteome</keyword>
<evidence type="ECO:0000313" key="2">
    <source>
        <dbReference type="Proteomes" id="UP001596495"/>
    </source>
</evidence>
<gene>
    <name evidence="1" type="ORF">ACFQNJ_18515</name>
</gene>
<evidence type="ECO:0000313" key="1">
    <source>
        <dbReference type="EMBL" id="MFC7436506.1"/>
    </source>
</evidence>
<proteinExistence type="predicted"/>
<dbReference type="RefSeq" id="WP_382260187.1">
    <property type="nucleotide sequence ID" value="NZ_JBHTBX010000020.1"/>
</dbReference>
<dbReference type="Proteomes" id="UP001596495">
    <property type="component" value="Unassembled WGS sequence"/>
</dbReference>
<organism evidence="1 2">
    <name type="scientific">Hydrogenophaga bisanensis</name>
    <dbReference type="NCBI Taxonomy" id="439611"/>
    <lineage>
        <taxon>Bacteria</taxon>
        <taxon>Pseudomonadati</taxon>
        <taxon>Pseudomonadota</taxon>
        <taxon>Betaproteobacteria</taxon>
        <taxon>Burkholderiales</taxon>
        <taxon>Comamonadaceae</taxon>
        <taxon>Hydrogenophaga</taxon>
    </lineage>
</organism>
<protein>
    <submittedName>
        <fullName evidence="1">Uncharacterized protein</fullName>
    </submittedName>
</protein>